<name>Q0W1G5_METAR</name>
<evidence type="ECO:0000313" key="2">
    <source>
        <dbReference type="Proteomes" id="UP000000663"/>
    </source>
</evidence>
<organism evidence="1 2">
    <name type="scientific">Methanocella arvoryzae (strain DSM 22066 / NBRC 105507 / MRE50)</name>
    <dbReference type="NCBI Taxonomy" id="351160"/>
    <lineage>
        <taxon>Archaea</taxon>
        <taxon>Methanobacteriati</taxon>
        <taxon>Methanobacteriota</taxon>
        <taxon>Stenosarchaea group</taxon>
        <taxon>Methanomicrobia</taxon>
        <taxon>Methanocellales</taxon>
        <taxon>Methanocellaceae</taxon>
        <taxon>Methanocella</taxon>
    </lineage>
</organism>
<dbReference type="EMBL" id="AM114193">
    <property type="protein sequence ID" value="CAJ37778.1"/>
    <property type="molecule type" value="Genomic_DNA"/>
</dbReference>
<dbReference type="KEGG" id="rci:RCIX2737"/>
<protein>
    <submittedName>
        <fullName evidence="1">Uncharacterized protein</fullName>
    </submittedName>
</protein>
<proteinExistence type="predicted"/>
<sequence length="128" mass="14154">MICSSHLDLYTSPYMVIAMKTKVLTHQGVNVYRVNVRGQVFYKSDLVYGEAVVGRTTDEVVKKISIKLAAGDTRVHVATHEGVKIYQVTEGGKSYFLSDPVMDETITADTIDEVALQITRKHAMVGGF</sequence>
<dbReference type="Proteomes" id="UP000000663">
    <property type="component" value="Chromosome"/>
</dbReference>
<reference evidence="1 2" key="1">
    <citation type="journal article" date="2006" name="Science">
        <title>Genome of rice cluster I archaea -- the key methane producers in the rice rhizosphere.</title>
        <authorList>
            <person name="Erkel C."/>
            <person name="Kube M."/>
            <person name="Reinhardt R."/>
            <person name="Liesack W."/>
        </authorList>
    </citation>
    <scope>NUCLEOTIDE SEQUENCE [LARGE SCALE GENOMIC DNA]</scope>
    <source>
        <strain evidence="2">DSM 22066 / NBRC 105507 / MRE50</strain>
    </source>
</reference>
<dbReference type="eggNOG" id="arCOG12543">
    <property type="taxonomic scope" value="Archaea"/>
</dbReference>
<gene>
    <name evidence="1" type="ORF">RCIX2737</name>
</gene>
<dbReference type="STRING" id="351160.RCIX2737"/>
<evidence type="ECO:0000313" key="1">
    <source>
        <dbReference type="EMBL" id="CAJ37778.1"/>
    </source>
</evidence>
<accession>Q0W1G5</accession>
<dbReference type="AlphaFoldDB" id="Q0W1G5"/>
<keyword evidence="2" id="KW-1185">Reference proteome</keyword>